<evidence type="ECO:0000313" key="1">
    <source>
        <dbReference type="EMBL" id="KDA53240.1"/>
    </source>
</evidence>
<keyword evidence="2" id="KW-1185">Reference proteome</keyword>
<name>A0A062XXK7_9BACT</name>
<dbReference type="EMBL" id="JMFG01000025">
    <property type="protein sequence ID" value="KDA53240.1"/>
    <property type="molecule type" value="Genomic_DNA"/>
</dbReference>
<organism evidence="1 2">
    <name type="scientific">Thermoanaerobaculum aquaticum</name>
    <dbReference type="NCBI Taxonomy" id="1312852"/>
    <lineage>
        <taxon>Bacteria</taxon>
        <taxon>Pseudomonadati</taxon>
        <taxon>Acidobacteriota</taxon>
        <taxon>Thermoanaerobaculia</taxon>
        <taxon>Thermoanaerobaculales</taxon>
        <taxon>Thermoanaerobaculaceae</taxon>
        <taxon>Thermoanaerobaculum</taxon>
    </lineage>
</organism>
<reference evidence="1 2" key="1">
    <citation type="submission" date="2014-04" db="EMBL/GenBank/DDBJ databases">
        <title>The Genome Sequence of Thermoanaerobaculum aquaticum MP-01, The First Cultivated Group 23 Acidobacterium.</title>
        <authorList>
            <person name="Stamps B.W."/>
            <person name="Losey N.A."/>
            <person name="Lawson P.A."/>
            <person name="Stevenson B.S."/>
        </authorList>
    </citation>
    <scope>NUCLEOTIDE SEQUENCE [LARGE SCALE GENOMIC DNA]</scope>
    <source>
        <strain evidence="1 2">MP-01</strain>
    </source>
</reference>
<dbReference type="RefSeq" id="WP_038050046.1">
    <property type="nucleotide sequence ID" value="NZ_JMFG01000025.1"/>
</dbReference>
<dbReference type="AlphaFoldDB" id="A0A062XXK7"/>
<accession>A0A062XXK7</accession>
<dbReference type="Proteomes" id="UP000027284">
    <property type="component" value="Unassembled WGS sequence"/>
</dbReference>
<evidence type="ECO:0000313" key="2">
    <source>
        <dbReference type="Proteomes" id="UP000027284"/>
    </source>
</evidence>
<gene>
    <name evidence="1" type="ORF">EG19_07070</name>
</gene>
<protein>
    <submittedName>
        <fullName evidence="1">Uncharacterized protein</fullName>
    </submittedName>
</protein>
<proteinExistence type="predicted"/>
<comment type="caution">
    <text evidence="1">The sequence shown here is derived from an EMBL/GenBank/DDBJ whole genome shotgun (WGS) entry which is preliminary data.</text>
</comment>
<sequence>MNFKRLSFKVFLMAVLPLLFGKGVSWALSIQISGHTVEVSGLKPGAEVAIIGCSYSQEGLFPRVRAIEAHVQADGASGVARLSLPEELPVMTVVGAVDLLTGEVGVGAHPDYPYTLWKGPADQPLPTSPGRAGIVIPRVRQGRVLWVRPGVAGFVASIVGSDREVPLNRFRGISRQEPVPSVLQRGDVILGFDQERLEFWVFTVGR</sequence>